<comment type="similarity">
    <text evidence="1">Belongs to the DNA polymerase type-Y family.</text>
</comment>
<name>A0A024GQZ4_9STRA</name>
<dbReference type="OrthoDB" id="1747274at2759"/>
<dbReference type="SUPFAM" id="SSF100879">
    <property type="entry name" value="Lesion bypass DNA polymerase (Y-family), little finger domain"/>
    <property type="match status" value="1"/>
</dbReference>
<keyword evidence="12" id="KW-0239">DNA-directed DNA polymerase</keyword>
<feature type="domain" description="UmuC" evidence="15">
    <location>
        <begin position="135"/>
        <end position="352"/>
    </location>
</feature>
<comment type="catalytic activity">
    <reaction evidence="14">
        <text>DNA(n) + a 2'-deoxyribonucleoside 5'-triphosphate = DNA(n+1) + diphosphate</text>
        <dbReference type="Rhea" id="RHEA:22508"/>
        <dbReference type="Rhea" id="RHEA-COMP:17339"/>
        <dbReference type="Rhea" id="RHEA-COMP:17340"/>
        <dbReference type="ChEBI" id="CHEBI:33019"/>
        <dbReference type="ChEBI" id="CHEBI:61560"/>
        <dbReference type="ChEBI" id="CHEBI:173112"/>
        <dbReference type="EC" id="2.7.7.7"/>
    </reaction>
</comment>
<dbReference type="GO" id="GO:0003684">
    <property type="term" value="F:damaged DNA binding"/>
    <property type="evidence" value="ECO:0007669"/>
    <property type="project" value="InterPro"/>
</dbReference>
<organism evidence="16 18">
    <name type="scientific">Albugo candida</name>
    <dbReference type="NCBI Taxonomy" id="65357"/>
    <lineage>
        <taxon>Eukaryota</taxon>
        <taxon>Sar</taxon>
        <taxon>Stramenopiles</taxon>
        <taxon>Oomycota</taxon>
        <taxon>Peronosporomycetes</taxon>
        <taxon>Albuginales</taxon>
        <taxon>Albuginaceae</taxon>
        <taxon>Albugo</taxon>
    </lineage>
</organism>
<dbReference type="Gene3D" id="3.30.1490.100">
    <property type="entry name" value="DNA polymerase, Y-family, little finger domain"/>
    <property type="match status" value="1"/>
</dbReference>
<keyword evidence="6" id="KW-0235">DNA replication</keyword>
<dbReference type="Gene3D" id="1.10.150.810">
    <property type="match status" value="1"/>
</dbReference>
<evidence type="ECO:0000313" key="16">
    <source>
        <dbReference type="EMBL" id="CCI48937.1"/>
    </source>
</evidence>
<dbReference type="GO" id="GO:0006260">
    <property type="term" value="P:DNA replication"/>
    <property type="evidence" value="ECO:0007669"/>
    <property type="project" value="UniProtKB-KW"/>
</dbReference>
<evidence type="ECO:0000259" key="15">
    <source>
        <dbReference type="PROSITE" id="PS50173"/>
    </source>
</evidence>
<dbReference type="EMBL" id="CAIX01000257">
    <property type="protein sequence ID" value="CCI48937.1"/>
    <property type="molecule type" value="Genomic_DNA"/>
</dbReference>
<dbReference type="Gene3D" id="1.10.150.20">
    <property type="entry name" value="5' to 3' exonuclease, C-terminal subdomain"/>
    <property type="match status" value="1"/>
</dbReference>
<dbReference type="SMART" id="SM00734">
    <property type="entry name" value="ZnF_Rad18"/>
    <property type="match status" value="1"/>
</dbReference>
<dbReference type="GO" id="GO:0003887">
    <property type="term" value="F:DNA-directed DNA polymerase activity"/>
    <property type="evidence" value="ECO:0007669"/>
    <property type="project" value="UniProtKB-KW"/>
</dbReference>
<dbReference type="Pfam" id="PF00817">
    <property type="entry name" value="IMS"/>
    <property type="match status" value="1"/>
</dbReference>
<dbReference type="PROSITE" id="PS50173">
    <property type="entry name" value="UMUC"/>
    <property type="match status" value="1"/>
</dbReference>
<evidence type="ECO:0000256" key="4">
    <source>
        <dbReference type="ARBA" id="ARBA00022679"/>
    </source>
</evidence>
<dbReference type="STRING" id="65357.A0A024GQZ4"/>
<gene>
    <name evidence="16" type="ORF">BN9_101460</name>
    <name evidence="17" type="ORF">BN9_101530</name>
</gene>
<evidence type="ECO:0000256" key="1">
    <source>
        <dbReference type="ARBA" id="ARBA00010945"/>
    </source>
</evidence>
<evidence type="ECO:0000256" key="14">
    <source>
        <dbReference type="ARBA" id="ARBA00049244"/>
    </source>
</evidence>
<keyword evidence="13" id="KW-0234">DNA repair</keyword>
<dbReference type="EMBL" id="CAIX01000257">
    <property type="protein sequence ID" value="CCI48944.1"/>
    <property type="molecule type" value="Genomic_DNA"/>
</dbReference>
<sequence>MSENEDECSTSSAFTLNETHDEINESGHTISAFETQDTNAKEQKLGNELFVFTASKAGMGDVNAEHLRKTVYEMSKDSDFFKNSLKNNDKVDHRIKQMQEQVAKLTHTKMRFLEARIDEIVALQLEPRRDLTRIKVVIDMDMFYAAVEMRDNPKLRHVPLAVGSIGMISTTNYEARKFGVRSAMPGFIGKKLCPDLVFTPVRMEKYSVIAQEIRQIFAVYDPNFTAFSLDEAALDLTDYIRKHWKRYVSQFSAKDWDPDSWILDSDSIDEGSNKIPEPLTMKIASAIVSEIRQRIYDETQLTASAGIAVNTMLAKICSNINKPNGQSALEGTKQAVLKFIRELPVRKVGGIGKVMEKILAALNMTTMQEVFDRRAILFHVFKERTAIWLLSTSLGIQEHQGESERKSYSRETTFRAVSDFDKLKQICATICEHLAQDLAEDKMAARNITLKLKCADFSVRTRSVTLITSIQSCKRLLQVALDLLKREMPISLRLLGVRAASLIPADQQEETNQMQKRQLTIQDCKGTIERDLDPIKEFDAEREVSAISNDTKESLYNEAYAPCPICTQIIKTSNLIAVNRHIDECIEKQSSRQPKKRTRITDYME</sequence>
<dbReference type="InterPro" id="IPR024728">
    <property type="entry name" value="PolY_HhH_motif"/>
</dbReference>
<accession>A0A024GQZ4</accession>
<dbReference type="AlphaFoldDB" id="A0A024GQZ4"/>
<dbReference type="PANTHER" id="PTHR11076">
    <property type="entry name" value="DNA REPAIR POLYMERASE UMUC / TRANSFERASE FAMILY MEMBER"/>
    <property type="match status" value="1"/>
</dbReference>
<dbReference type="Gene3D" id="3.30.70.270">
    <property type="match status" value="1"/>
</dbReference>
<dbReference type="Pfam" id="PF11798">
    <property type="entry name" value="IMS_HHH"/>
    <property type="match status" value="1"/>
</dbReference>
<dbReference type="InterPro" id="IPR022880">
    <property type="entry name" value="DNApol_IV"/>
</dbReference>
<evidence type="ECO:0000256" key="7">
    <source>
        <dbReference type="ARBA" id="ARBA00022723"/>
    </source>
</evidence>
<evidence type="ECO:0000313" key="17">
    <source>
        <dbReference type="EMBL" id="CCI48944.1"/>
    </source>
</evidence>
<dbReference type="PANTHER" id="PTHR11076:SF33">
    <property type="entry name" value="DNA POLYMERASE KAPPA"/>
    <property type="match status" value="1"/>
</dbReference>
<proteinExistence type="inferred from homology"/>
<dbReference type="InterPro" id="IPR036775">
    <property type="entry name" value="DNA_pol_Y-fam_lit_finger_sf"/>
</dbReference>
<dbReference type="GO" id="GO:0005634">
    <property type="term" value="C:nucleus"/>
    <property type="evidence" value="ECO:0007669"/>
    <property type="project" value="TreeGrafter"/>
</dbReference>
<dbReference type="CDD" id="cd03586">
    <property type="entry name" value="PolY_Pol_IV_kappa"/>
    <property type="match status" value="1"/>
</dbReference>
<keyword evidence="4" id="KW-0808">Transferase</keyword>
<evidence type="ECO:0000256" key="3">
    <source>
        <dbReference type="ARBA" id="ARBA00016178"/>
    </source>
</evidence>
<evidence type="ECO:0000256" key="12">
    <source>
        <dbReference type="ARBA" id="ARBA00022932"/>
    </source>
</evidence>
<dbReference type="GO" id="GO:0008270">
    <property type="term" value="F:zinc ion binding"/>
    <property type="evidence" value="ECO:0007669"/>
    <property type="project" value="UniProtKB-KW"/>
</dbReference>
<keyword evidence="11" id="KW-0460">Magnesium</keyword>
<protein>
    <recommendedName>
        <fullName evidence="3">DNA polymerase kappa</fullName>
        <ecNumber evidence="2">2.7.7.7</ecNumber>
    </recommendedName>
</protein>
<evidence type="ECO:0000256" key="13">
    <source>
        <dbReference type="ARBA" id="ARBA00023204"/>
    </source>
</evidence>
<dbReference type="Pfam" id="PF11799">
    <property type="entry name" value="IMS_C"/>
    <property type="match status" value="1"/>
</dbReference>
<dbReference type="InterPro" id="IPR050116">
    <property type="entry name" value="DNA_polymerase-Y"/>
</dbReference>
<dbReference type="InterPro" id="IPR006642">
    <property type="entry name" value="Rad18_UBZ4"/>
</dbReference>
<keyword evidence="10" id="KW-0862">Zinc</keyword>
<dbReference type="FunFam" id="3.30.1490.100:FF:000004">
    <property type="entry name" value="DNA polymerase IV"/>
    <property type="match status" value="1"/>
</dbReference>
<dbReference type="EC" id="2.7.7.7" evidence="2"/>
<dbReference type="Proteomes" id="UP000053237">
    <property type="component" value="Unassembled WGS sequence"/>
</dbReference>
<dbReference type="SUPFAM" id="SSF56672">
    <property type="entry name" value="DNA/RNA polymerases"/>
    <property type="match status" value="1"/>
</dbReference>
<dbReference type="InterPro" id="IPR043502">
    <property type="entry name" value="DNA/RNA_pol_sf"/>
</dbReference>
<evidence type="ECO:0000256" key="11">
    <source>
        <dbReference type="ARBA" id="ARBA00022842"/>
    </source>
</evidence>
<evidence type="ECO:0000256" key="10">
    <source>
        <dbReference type="ARBA" id="ARBA00022833"/>
    </source>
</evidence>
<reference evidence="16 18" key="1">
    <citation type="submission" date="2012-05" db="EMBL/GenBank/DDBJ databases">
        <title>Recombination and specialization in a pathogen metapopulation.</title>
        <authorList>
            <person name="Gardiner A."/>
            <person name="Kemen E."/>
            <person name="Schultz-Larsen T."/>
            <person name="MacLean D."/>
            <person name="Van Oosterhout C."/>
            <person name="Jones J.D.G."/>
        </authorList>
    </citation>
    <scope>NUCLEOTIDE SEQUENCE [LARGE SCALE GENOMIC DNA]</scope>
    <source>
        <strain evidence="16 18">Ac Nc2</strain>
    </source>
</reference>
<dbReference type="InterPro" id="IPR043128">
    <property type="entry name" value="Rev_trsase/Diguanyl_cyclase"/>
</dbReference>
<dbReference type="GO" id="GO:0042276">
    <property type="term" value="P:error-prone translesion synthesis"/>
    <property type="evidence" value="ECO:0007669"/>
    <property type="project" value="TreeGrafter"/>
</dbReference>
<dbReference type="InterPro" id="IPR001126">
    <property type="entry name" value="UmuC"/>
</dbReference>
<evidence type="ECO:0000313" key="18">
    <source>
        <dbReference type="Proteomes" id="UP000053237"/>
    </source>
</evidence>
<evidence type="ECO:0000256" key="6">
    <source>
        <dbReference type="ARBA" id="ARBA00022705"/>
    </source>
</evidence>
<keyword evidence="7" id="KW-0479">Metal-binding</keyword>
<evidence type="ECO:0000256" key="2">
    <source>
        <dbReference type="ARBA" id="ARBA00012417"/>
    </source>
</evidence>
<dbReference type="InParanoid" id="A0A024GQZ4"/>
<dbReference type="Gene3D" id="3.30.160.60">
    <property type="entry name" value="Classic Zinc Finger"/>
    <property type="match status" value="1"/>
</dbReference>
<keyword evidence="8" id="KW-0227">DNA damage</keyword>
<evidence type="ECO:0000256" key="9">
    <source>
        <dbReference type="ARBA" id="ARBA00022771"/>
    </source>
</evidence>
<evidence type="ECO:0000256" key="8">
    <source>
        <dbReference type="ARBA" id="ARBA00022763"/>
    </source>
</evidence>
<comment type="caution">
    <text evidence="16">The sequence shown here is derived from an EMBL/GenBank/DDBJ whole genome shotgun (WGS) entry which is preliminary data.</text>
</comment>
<keyword evidence="9" id="KW-0863">Zinc-finger</keyword>
<dbReference type="InterPro" id="IPR017961">
    <property type="entry name" value="DNA_pol_Y-fam_little_finger"/>
</dbReference>
<keyword evidence="5" id="KW-0548">Nucleotidyltransferase</keyword>
<dbReference type="Gene3D" id="3.40.1170.60">
    <property type="match status" value="1"/>
</dbReference>
<dbReference type="FunFam" id="3.40.1170.60:FF:000002">
    <property type="entry name" value="Polymerase (DNA directed) kappa"/>
    <property type="match status" value="1"/>
</dbReference>
<dbReference type="GO" id="GO:0006281">
    <property type="term" value="P:DNA repair"/>
    <property type="evidence" value="ECO:0007669"/>
    <property type="project" value="UniProtKB-KW"/>
</dbReference>
<keyword evidence="18" id="KW-1185">Reference proteome</keyword>
<evidence type="ECO:0000256" key="5">
    <source>
        <dbReference type="ARBA" id="ARBA00022695"/>
    </source>
</evidence>